<name>A0A9X3J8V3_9BACT</name>
<reference evidence="2" key="1">
    <citation type="submission" date="2022-11" db="EMBL/GenBank/DDBJ databases">
        <title>Marilongibacter aestuarii gen. nov., sp. nov., isolated from tidal flat sediment.</title>
        <authorList>
            <person name="Jiayan W."/>
        </authorList>
    </citation>
    <scope>NUCLEOTIDE SEQUENCE</scope>
    <source>
        <strain evidence="2">Z1-6</strain>
    </source>
</reference>
<keyword evidence="1" id="KW-1133">Transmembrane helix</keyword>
<dbReference type="AlphaFoldDB" id="A0A9X3J8V3"/>
<gene>
    <name evidence="2" type="ORF">OU798_21520</name>
</gene>
<protein>
    <submittedName>
        <fullName evidence="2">DUF6057 family protein</fullName>
    </submittedName>
</protein>
<feature type="transmembrane region" description="Helical" evidence="1">
    <location>
        <begin position="7"/>
        <end position="30"/>
    </location>
</feature>
<sequence>MGKSEKIWNGVIAAEIAVVSFLFFQFFYAYHLFFKEQILLFIYTPDYLLSYFSKPGWLTCLTGDFLTQFFYLRGGGPFVLAALFSIEWILSYLSIKKISKSQLAKFWAVLPVIADFVSHLSLAHTARISTGLILVLLLFLFYSGIKNKYLATVVAVIFSIAGHWFIGSAAFVFPVLVLLHKLNSKYFVPNTLLLPLVFVLPLLIRGTYLLPLNETLLFPATQIEGLLPLAVFLFVLVIEVILQKTKTRPLFVKLSIGIIGLALAIGGFKNNVNFNREKIFALDSETYFGNTKKVIELAGKSKFENRFLSYYTNMALAKTGQLPHRLLEFYQPAIHGLILPVSQQENWQTILFSNELFYLLGDMNLAQHSSMLGNTFSPYQRSSRMMKRLAEINMVNGDYPGAEKFLRILGKTLFHKKWVRKKSAENNAHCNSNWLIEKRTQIAHSDTIRNSFDYIESIEFLVQQNPHNLIALDYLLSYYLLNKDLVSFKTAYDKYVKSLKRPVPKVYGEALLVKLFQDKVTQKEVLDYRIGTEQMRGFADYTNFFKETRLDIERSQDKFGDTYWFYYHFATFKEN</sequence>
<feature type="transmembrane region" description="Helical" evidence="1">
    <location>
        <begin position="151"/>
        <end position="179"/>
    </location>
</feature>
<organism evidence="2 3">
    <name type="scientific">Draconibacterium aestuarii</name>
    <dbReference type="NCBI Taxonomy" id="2998507"/>
    <lineage>
        <taxon>Bacteria</taxon>
        <taxon>Pseudomonadati</taxon>
        <taxon>Bacteroidota</taxon>
        <taxon>Bacteroidia</taxon>
        <taxon>Marinilabiliales</taxon>
        <taxon>Prolixibacteraceae</taxon>
        <taxon>Draconibacterium</taxon>
    </lineage>
</organism>
<feature type="transmembrane region" description="Helical" evidence="1">
    <location>
        <begin position="128"/>
        <end position="145"/>
    </location>
</feature>
<keyword evidence="1" id="KW-0812">Transmembrane</keyword>
<keyword evidence="3" id="KW-1185">Reference proteome</keyword>
<comment type="caution">
    <text evidence="2">The sequence shown here is derived from an EMBL/GenBank/DDBJ whole genome shotgun (WGS) entry which is preliminary data.</text>
</comment>
<feature type="transmembrane region" description="Helical" evidence="1">
    <location>
        <begin position="75"/>
        <end position="95"/>
    </location>
</feature>
<feature type="transmembrane region" description="Helical" evidence="1">
    <location>
        <begin position="250"/>
        <end position="268"/>
    </location>
</feature>
<keyword evidence="1" id="KW-0472">Membrane</keyword>
<dbReference type="Pfam" id="PF19529">
    <property type="entry name" value="DUF6057"/>
    <property type="match status" value="1"/>
</dbReference>
<dbReference type="Proteomes" id="UP001145087">
    <property type="component" value="Unassembled WGS sequence"/>
</dbReference>
<feature type="transmembrane region" description="Helical" evidence="1">
    <location>
        <begin position="186"/>
        <end position="204"/>
    </location>
</feature>
<evidence type="ECO:0000313" key="2">
    <source>
        <dbReference type="EMBL" id="MCY1722941.1"/>
    </source>
</evidence>
<dbReference type="RefSeq" id="WP_343335266.1">
    <property type="nucleotide sequence ID" value="NZ_JAPOHD010000065.1"/>
</dbReference>
<dbReference type="InterPro" id="IPR045692">
    <property type="entry name" value="DUF6057"/>
</dbReference>
<evidence type="ECO:0000313" key="3">
    <source>
        <dbReference type="Proteomes" id="UP001145087"/>
    </source>
</evidence>
<feature type="transmembrane region" description="Helical" evidence="1">
    <location>
        <begin position="216"/>
        <end position="238"/>
    </location>
</feature>
<proteinExistence type="predicted"/>
<accession>A0A9X3J8V3</accession>
<evidence type="ECO:0000256" key="1">
    <source>
        <dbReference type="SAM" id="Phobius"/>
    </source>
</evidence>
<dbReference type="EMBL" id="JAPOHD010000065">
    <property type="protein sequence ID" value="MCY1722941.1"/>
    <property type="molecule type" value="Genomic_DNA"/>
</dbReference>